<feature type="transmembrane region" description="Helical" evidence="1">
    <location>
        <begin position="6"/>
        <end position="24"/>
    </location>
</feature>
<accession>A0A0A9DCW0</accession>
<keyword evidence="1" id="KW-1133">Transmembrane helix</keyword>
<keyword evidence="1" id="KW-0812">Transmembrane</keyword>
<keyword evidence="1" id="KW-0472">Membrane</keyword>
<name>A0A0A9DCW0_ARUDO</name>
<proteinExistence type="predicted"/>
<reference evidence="2" key="1">
    <citation type="submission" date="2014-09" db="EMBL/GenBank/DDBJ databases">
        <authorList>
            <person name="Magalhaes I.L.F."/>
            <person name="Oliveira U."/>
            <person name="Santos F.R."/>
            <person name="Vidigal T.H.D.A."/>
            <person name="Brescovit A.D."/>
            <person name="Santos A.J."/>
        </authorList>
    </citation>
    <scope>NUCLEOTIDE SEQUENCE</scope>
    <source>
        <tissue evidence="2">Shoot tissue taken approximately 20 cm above the soil surface</tissue>
    </source>
</reference>
<reference evidence="2" key="2">
    <citation type="journal article" date="2015" name="Data Brief">
        <title>Shoot transcriptome of the giant reed, Arundo donax.</title>
        <authorList>
            <person name="Barrero R.A."/>
            <person name="Guerrero F.D."/>
            <person name="Moolhuijzen P."/>
            <person name="Goolsby J.A."/>
            <person name="Tidwell J."/>
            <person name="Bellgard S.E."/>
            <person name="Bellgard M.I."/>
        </authorList>
    </citation>
    <scope>NUCLEOTIDE SEQUENCE</scope>
    <source>
        <tissue evidence="2">Shoot tissue taken approximately 20 cm above the soil surface</tissue>
    </source>
</reference>
<protein>
    <submittedName>
        <fullName evidence="2">Uncharacterized protein</fullName>
    </submittedName>
</protein>
<organism evidence="2">
    <name type="scientific">Arundo donax</name>
    <name type="common">Giant reed</name>
    <name type="synonym">Donax arundinaceus</name>
    <dbReference type="NCBI Taxonomy" id="35708"/>
    <lineage>
        <taxon>Eukaryota</taxon>
        <taxon>Viridiplantae</taxon>
        <taxon>Streptophyta</taxon>
        <taxon>Embryophyta</taxon>
        <taxon>Tracheophyta</taxon>
        <taxon>Spermatophyta</taxon>
        <taxon>Magnoliopsida</taxon>
        <taxon>Liliopsida</taxon>
        <taxon>Poales</taxon>
        <taxon>Poaceae</taxon>
        <taxon>PACMAD clade</taxon>
        <taxon>Arundinoideae</taxon>
        <taxon>Arundineae</taxon>
        <taxon>Arundo</taxon>
    </lineage>
</organism>
<evidence type="ECO:0000256" key="1">
    <source>
        <dbReference type="SAM" id="Phobius"/>
    </source>
</evidence>
<evidence type="ECO:0000313" key="2">
    <source>
        <dbReference type="EMBL" id="JAD83495.1"/>
    </source>
</evidence>
<feature type="transmembrane region" description="Helical" evidence="1">
    <location>
        <begin position="31"/>
        <end position="51"/>
    </location>
</feature>
<dbReference type="EMBL" id="GBRH01214400">
    <property type="protein sequence ID" value="JAD83495.1"/>
    <property type="molecule type" value="Transcribed_RNA"/>
</dbReference>
<sequence length="53" mass="5841">MYKRVALIQGFGTCSFLPFSAILLPRARPAIFLCGFLMQILGGIRASQALIRL</sequence>
<dbReference type="AlphaFoldDB" id="A0A0A9DCW0"/>